<dbReference type="AlphaFoldDB" id="A0A645H8B4"/>
<organism evidence="1">
    <name type="scientific">bioreactor metagenome</name>
    <dbReference type="NCBI Taxonomy" id="1076179"/>
    <lineage>
        <taxon>unclassified sequences</taxon>
        <taxon>metagenomes</taxon>
        <taxon>ecological metagenomes</taxon>
    </lineage>
</organism>
<evidence type="ECO:0000313" key="1">
    <source>
        <dbReference type="EMBL" id="MPN35277.1"/>
    </source>
</evidence>
<gene>
    <name evidence="1" type="ORF">SDC9_182774</name>
</gene>
<reference evidence="1" key="1">
    <citation type="submission" date="2019-08" db="EMBL/GenBank/DDBJ databases">
        <authorList>
            <person name="Kucharzyk K."/>
            <person name="Murdoch R.W."/>
            <person name="Higgins S."/>
            <person name="Loffler F."/>
        </authorList>
    </citation>
    <scope>NUCLEOTIDE SEQUENCE</scope>
</reference>
<comment type="caution">
    <text evidence="1">The sequence shown here is derived from an EMBL/GenBank/DDBJ whole genome shotgun (WGS) entry which is preliminary data.</text>
</comment>
<proteinExistence type="predicted"/>
<dbReference type="EMBL" id="VSSQ01088754">
    <property type="protein sequence ID" value="MPN35277.1"/>
    <property type="molecule type" value="Genomic_DNA"/>
</dbReference>
<accession>A0A645H8B4</accession>
<name>A0A645H8B4_9ZZZZ</name>
<sequence>MDLGGNAVDRKRTSFCDELDKCRVDDDAAQEHSDDACHFEFYGSCVGDENREEIESGIPDESE</sequence>
<protein>
    <submittedName>
        <fullName evidence="1">Uncharacterized protein</fullName>
    </submittedName>
</protein>